<evidence type="ECO:0000313" key="1">
    <source>
        <dbReference type="EMBL" id="PZP41110.1"/>
    </source>
</evidence>
<sequence length="189" mass="20966">NSFLLRYYNNKQSKGISQAAFSLTQDIGMETGGGVNGFKSSDTKGPAQFFISTMFYNRIWIDQNKYAVTIGGGIMNNPGRYLVLYPTGQASPLPSATDPTKTEGLYPFSANPGDKFHAWDGSLGFEYLINQSMSIKTEYVHRHASVPYFAGPGGVTSQTGYTTSTLDPNWRPDLRKTEDRIVFAILFRM</sequence>
<name>A0A2W5EIW5_9SPHI</name>
<comment type="caution">
    <text evidence="1">The sequence shown here is derived from an EMBL/GenBank/DDBJ whole genome shotgun (WGS) entry which is preliminary data.</text>
</comment>
<evidence type="ECO:0008006" key="3">
    <source>
        <dbReference type="Google" id="ProtNLM"/>
    </source>
</evidence>
<protein>
    <recommendedName>
        <fullName evidence="3">Porin</fullName>
    </recommendedName>
</protein>
<organism evidence="1 2">
    <name type="scientific">Pseudopedobacter saltans</name>
    <dbReference type="NCBI Taxonomy" id="151895"/>
    <lineage>
        <taxon>Bacteria</taxon>
        <taxon>Pseudomonadati</taxon>
        <taxon>Bacteroidota</taxon>
        <taxon>Sphingobacteriia</taxon>
        <taxon>Sphingobacteriales</taxon>
        <taxon>Sphingobacteriaceae</taxon>
        <taxon>Pseudopedobacter</taxon>
    </lineage>
</organism>
<dbReference type="Proteomes" id="UP000249645">
    <property type="component" value="Unassembled WGS sequence"/>
</dbReference>
<reference evidence="1 2" key="1">
    <citation type="submission" date="2017-11" db="EMBL/GenBank/DDBJ databases">
        <title>Infants hospitalized years apart are colonized by the same room-sourced microbial strains.</title>
        <authorList>
            <person name="Brooks B."/>
            <person name="Olm M.R."/>
            <person name="Firek B.A."/>
            <person name="Baker R."/>
            <person name="Thomas B.C."/>
            <person name="Morowitz M.J."/>
            <person name="Banfield J.F."/>
        </authorList>
    </citation>
    <scope>NUCLEOTIDE SEQUENCE [LARGE SCALE GENOMIC DNA]</scope>
    <source>
        <strain evidence="1">S2_009_000_R2_76</strain>
    </source>
</reference>
<accession>A0A2W5EIW5</accession>
<proteinExistence type="predicted"/>
<evidence type="ECO:0000313" key="2">
    <source>
        <dbReference type="Proteomes" id="UP000249645"/>
    </source>
</evidence>
<dbReference type="EMBL" id="QFOI01000545">
    <property type="protein sequence ID" value="PZP41110.1"/>
    <property type="molecule type" value="Genomic_DNA"/>
</dbReference>
<dbReference type="AlphaFoldDB" id="A0A2W5EIW5"/>
<feature type="non-terminal residue" evidence="1">
    <location>
        <position position="1"/>
    </location>
</feature>
<gene>
    <name evidence="1" type="ORF">DI598_18615</name>
</gene>